<proteinExistence type="predicted"/>
<organism evidence="1 2">
    <name type="scientific">Marasmius crinis-equi</name>
    <dbReference type="NCBI Taxonomy" id="585013"/>
    <lineage>
        <taxon>Eukaryota</taxon>
        <taxon>Fungi</taxon>
        <taxon>Dikarya</taxon>
        <taxon>Basidiomycota</taxon>
        <taxon>Agaricomycotina</taxon>
        <taxon>Agaricomycetes</taxon>
        <taxon>Agaricomycetidae</taxon>
        <taxon>Agaricales</taxon>
        <taxon>Marasmiineae</taxon>
        <taxon>Marasmiaceae</taxon>
        <taxon>Marasmius</taxon>
    </lineage>
</organism>
<reference evidence="1 2" key="1">
    <citation type="submission" date="2024-02" db="EMBL/GenBank/DDBJ databases">
        <title>A draft genome for the cacao thread blight pathogen Marasmius crinis-equi.</title>
        <authorList>
            <person name="Cohen S.P."/>
            <person name="Baruah I.K."/>
            <person name="Amoako-Attah I."/>
            <person name="Bukari Y."/>
            <person name="Meinhardt L.W."/>
            <person name="Bailey B.A."/>
        </authorList>
    </citation>
    <scope>NUCLEOTIDE SEQUENCE [LARGE SCALE GENOMIC DNA]</scope>
    <source>
        <strain evidence="1 2">GH-76</strain>
    </source>
</reference>
<dbReference type="EMBL" id="JBAHYK010000998">
    <property type="protein sequence ID" value="KAL0570078.1"/>
    <property type="molecule type" value="Genomic_DNA"/>
</dbReference>
<evidence type="ECO:0000313" key="1">
    <source>
        <dbReference type="EMBL" id="KAL0570078.1"/>
    </source>
</evidence>
<comment type="caution">
    <text evidence="1">The sequence shown here is derived from an EMBL/GenBank/DDBJ whole genome shotgun (WGS) entry which is preliminary data.</text>
</comment>
<gene>
    <name evidence="1" type="ORF">V5O48_011885</name>
</gene>
<keyword evidence="2" id="KW-1185">Reference proteome</keyword>
<dbReference type="Proteomes" id="UP001465976">
    <property type="component" value="Unassembled WGS sequence"/>
</dbReference>
<accession>A0ABR3F4D5</accession>
<sequence length="314" mass="35001">MSIGTNIHPDTDQHDVIFENLGLVLRRSKDVPLSYKLDLYEDHDLPHPSNTLSAMRAGTKITHALFGDRTRSRRVRHLAADLARGGWPVATELAGAYGRELENLYGIEIRLDYFSAVEASTAIHPFLVPLPCTQITILVLSGSRVQTVSVALEALPNLITADITLEWNHFMNGLDEQAPDCPTMMTCLKTLSITVRERHYYPKCHFEVASWILASITTPSLSQFSLCIEGGLGNGSAALGLEAASNLAQFFARSDPVNLRRVDITGLFPAAGLSREYGSIFDFLPKHVKDLLQRGHREGRRQAIKLTFSWRHRR</sequence>
<protein>
    <submittedName>
        <fullName evidence="1">Uncharacterized protein</fullName>
    </submittedName>
</protein>
<name>A0ABR3F4D5_9AGAR</name>
<evidence type="ECO:0000313" key="2">
    <source>
        <dbReference type="Proteomes" id="UP001465976"/>
    </source>
</evidence>